<dbReference type="Pfam" id="PF13456">
    <property type="entry name" value="RVT_3"/>
    <property type="match status" value="1"/>
</dbReference>
<dbReference type="AlphaFoldDB" id="A0A1Q3CTV2"/>
<evidence type="ECO:0000313" key="3">
    <source>
        <dbReference type="Proteomes" id="UP000187406"/>
    </source>
</evidence>
<dbReference type="InParanoid" id="A0A1Q3CTV2"/>
<dbReference type="PANTHER" id="PTHR48475">
    <property type="entry name" value="RIBONUCLEASE H"/>
    <property type="match status" value="1"/>
</dbReference>
<proteinExistence type="predicted"/>
<keyword evidence="3" id="KW-1185">Reference proteome</keyword>
<feature type="non-terminal residue" evidence="2">
    <location>
        <position position="1"/>
    </location>
</feature>
<comment type="caution">
    <text evidence="2">The sequence shown here is derived from an EMBL/GenBank/DDBJ whole genome shotgun (WGS) entry which is preliminary data.</text>
</comment>
<dbReference type="InterPro" id="IPR036397">
    <property type="entry name" value="RNaseH_sf"/>
</dbReference>
<gene>
    <name evidence="2" type="ORF">CFOL_v3_27113</name>
</gene>
<accession>A0A1Q3CTV2</accession>
<feature type="domain" description="RNase H type-1" evidence="1">
    <location>
        <begin position="76"/>
        <end position="186"/>
    </location>
</feature>
<protein>
    <submittedName>
        <fullName evidence="2">RVT_3 domain-containing protein</fullName>
    </submittedName>
</protein>
<evidence type="ECO:0000259" key="1">
    <source>
        <dbReference type="Pfam" id="PF13456"/>
    </source>
</evidence>
<dbReference type="InterPro" id="IPR002156">
    <property type="entry name" value="RNaseH_domain"/>
</dbReference>
<reference evidence="3" key="1">
    <citation type="submission" date="2016-04" db="EMBL/GenBank/DDBJ databases">
        <title>Cephalotus genome sequencing.</title>
        <authorList>
            <person name="Fukushima K."/>
            <person name="Hasebe M."/>
            <person name="Fang X."/>
        </authorList>
    </citation>
    <scope>NUCLEOTIDE SEQUENCE [LARGE SCALE GENOMIC DNA]</scope>
    <source>
        <strain evidence="3">cv. St1</strain>
    </source>
</reference>
<sequence>LAKPDTSGRLVKWSVELGKYDIKYEARPTIKSQVLADFMGDNTPTENTKEEDSSEHVENEKGVWKLSIDGSSCVSGSGAGLVLSSPDGWTLQYALRFGFKATNNEVEWEALIVGLTFAKHLEVQKLEASSDYQLVVGIVSGEYEAREDTMTMYLVLVQNLKSAFQVCQIVKVPRAENARVDLLSKLATAEELETNQTVLVEYLDRPNISEVVVMDIDIQRRLLLQRWRLWLRLLGPRLLAVNELLTTHHLVLQKTQEEEDI</sequence>
<dbReference type="Proteomes" id="UP000187406">
    <property type="component" value="Unassembled WGS sequence"/>
</dbReference>
<dbReference type="GO" id="GO:0004523">
    <property type="term" value="F:RNA-DNA hybrid ribonuclease activity"/>
    <property type="evidence" value="ECO:0007669"/>
    <property type="project" value="InterPro"/>
</dbReference>
<dbReference type="CDD" id="cd09279">
    <property type="entry name" value="RNase_HI_like"/>
    <property type="match status" value="1"/>
</dbReference>
<dbReference type="PANTHER" id="PTHR48475:SF2">
    <property type="entry name" value="RIBONUCLEASE H"/>
    <property type="match status" value="1"/>
</dbReference>
<dbReference type="EMBL" id="BDDD01002962">
    <property type="protein sequence ID" value="GAV83667.1"/>
    <property type="molecule type" value="Genomic_DNA"/>
</dbReference>
<dbReference type="SUPFAM" id="SSF53098">
    <property type="entry name" value="Ribonuclease H-like"/>
    <property type="match status" value="1"/>
</dbReference>
<dbReference type="InterPro" id="IPR012337">
    <property type="entry name" value="RNaseH-like_sf"/>
</dbReference>
<organism evidence="2 3">
    <name type="scientific">Cephalotus follicularis</name>
    <name type="common">Albany pitcher plant</name>
    <dbReference type="NCBI Taxonomy" id="3775"/>
    <lineage>
        <taxon>Eukaryota</taxon>
        <taxon>Viridiplantae</taxon>
        <taxon>Streptophyta</taxon>
        <taxon>Embryophyta</taxon>
        <taxon>Tracheophyta</taxon>
        <taxon>Spermatophyta</taxon>
        <taxon>Magnoliopsida</taxon>
        <taxon>eudicotyledons</taxon>
        <taxon>Gunneridae</taxon>
        <taxon>Pentapetalae</taxon>
        <taxon>rosids</taxon>
        <taxon>fabids</taxon>
        <taxon>Oxalidales</taxon>
        <taxon>Cephalotaceae</taxon>
        <taxon>Cephalotus</taxon>
    </lineage>
</organism>
<dbReference type="GO" id="GO:0003676">
    <property type="term" value="F:nucleic acid binding"/>
    <property type="evidence" value="ECO:0007669"/>
    <property type="project" value="InterPro"/>
</dbReference>
<dbReference type="OrthoDB" id="1938096at2759"/>
<name>A0A1Q3CTV2_CEPFO</name>
<evidence type="ECO:0000313" key="2">
    <source>
        <dbReference type="EMBL" id="GAV83667.1"/>
    </source>
</evidence>
<dbReference type="Gene3D" id="3.30.420.10">
    <property type="entry name" value="Ribonuclease H-like superfamily/Ribonuclease H"/>
    <property type="match status" value="1"/>
</dbReference>